<evidence type="ECO:0000313" key="3">
    <source>
        <dbReference type="Proteomes" id="UP000319210"/>
    </source>
</evidence>
<keyword evidence="3" id="KW-1185">Reference proteome</keyword>
<sequence>MSEQTPSQAEGERDDDQELRSGPSAGQRKPQHPDCPRTTPSQAEGERERDEEGTRRGRNRPGG</sequence>
<evidence type="ECO:0000256" key="1">
    <source>
        <dbReference type="SAM" id="MobiDB-lite"/>
    </source>
</evidence>
<organism evidence="2 3">
    <name type="scientific">Streptomyces cacaoi</name>
    <dbReference type="NCBI Taxonomy" id="1898"/>
    <lineage>
        <taxon>Bacteria</taxon>
        <taxon>Bacillati</taxon>
        <taxon>Actinomycetota</taxon>
        <taxon>Actinomycetes</taxon>
        <taxon>Kitasatosporales</taxon>
        <taxon>Streptomycetaceae</taxon>
        <taxon>Streptomyces</taxon>
    </lineage>
</organism>
<dbReference type="OrthoDB" id="4306365at2"/>
<feature type="compositionally biased region" description="Basic and acidic residues" evidence="1">
    <location>
        <begin position="44"/>
        <end position="55"/>
    </location>
</feature>
<comment type="caution">
    <text evidence="2">The sequence shown here is derived from an EMBL/GenBank/DDBJ whole genome shotgun (WGS) entry which is preliminary data.</text>
</comment>
<gene>
    <name evidence="2" type="ORF">SCA03_65220</name>
</gene>
<proteinExistence type="predicted"/>
<accession>A0A4Y3R8K5</accession>
<name>A0A4Y3R8K5_STRCI</name>
<feature type="region of interest" description="Disordered" evidence="1">
    <location>
        <begin position="1"/>
        <end position="63"/>
    </location>
</feature>
<protein>
    <submittedName>
        <fullName evidence="2">Uncharacterized protein</fullName>
    </submittedName>
</protein>
<dbReference type="RefSeq" id="WP_086816518.1">
    <property type="nucleotide sequence ID" value="NZ_BJMM01000073.1"/>
</dbReference>
<evidence type="ECO:0000313" key="2">
    <source>
        <dbReference type="EMBL" id="GEB53971.1"/>
    </source>
</evidence>
<dbReference type="Proteomes" id="UP000319210">
    <property type="component" value="Unassembled WGS sequence"/>
</dbReference>
<dbReference type="AlphaFoldDB" id="A0A4Y3R8K5"/>
<reference evidence="2 3" key="1">
    <citation type="submission" date="2019-06" db="EMBL/GenBank/DDBJ databases">
        <title>Whole genome shotgun sequence of Streptomyces cacaoi subsp. cacaoi NBRC 12748.</title>
        <authorList>
            <person name="Hosoyama A."/>
            <person name="Uohara A."/>
            <person name="Ohji S."/>
            <person name="Ichikawa N."/>
        </authorList>
    </citation>
    <scope>NUCLEOTIDE SEQUENCE [LARGE SCALE GENOMIC DNA]</scope>
    <source>
        <strain evidence="2 3">NBRC 12748</strain>
    </source>
</reference>
<dbReference type="EMBL" id="BJMM01000073">
    <property type="protein sequence ID" value="GEB53971.1"/>
    <property type="molecule type" value="Genomic_DNA"/>
</dbReference>